<dbReference type="InterPro" id="IPR001611">
    <property type="entry name" value="Leu-rich_rpt"/>
</dbReference>
<dbReference type="FunFam" id="3.60.40.10:FF:000035">
    <property type="entry name" value="Leucine rich repeat protein phosphatase 2c domain containing protein"/>
    <property type="match status" value="1"/>
</dbReference>
<dbReference type="InParanoid" id="A2FIP4"/>
<dbReference type="OMA" id="LPRMSIM"/>
<dbReference type="InterPro" id="IPR003591">
    <property type="entry name" value="Leu-rich_rpt_typical-subtyp"/>
</dbReference>
<dbReference type="InterPro" id="IPR036457">
    <property type="entry name" value="PPM-type-like_dom_sf"/>
</dbReference>
<evidence type="ECO:0000259" key="3">
    <source>
        <dbReference type="PROSITE" id="PS51746"/>
    </source>
</evidence>
<accession>A2FIP4</accession>
<dbReference type="SMART" id="SM00369">
    <property type="entry name" value="LRR_TYP"/>
    <property type="match status" value="7"/>
</dbReference>
<keyword evidence="5" id="KW-1185">Reference proteome</keyword>
<dbReference type="AlphaFoldDB" id="A2FIP4"/>
<dbReference type="CDD" id="cd00143">
    <property type="entry name" value="PP2Cc"/>
    <property type="match status" value="1"/>
</dbReference>
<dbReference type="FunFam" id="3.80.10.10:FF:002843">
    <property type="entry name" value="Leucine Rich Repeat family protein"/>
    <property type="match status" value="1"/>
</dbReference>
<proteinExistence type="predicted"/>
<sequence>MGNEESLPELDITHLVVSERDHLLERLPYYIPPKHPVETLDLQNNRLCRLPFGLESLKNLNFSQNYFKVWTKPILISLSSYPMLCELNLSFNKLRELPSSLNSLKNVHTLTLHHNKIKEFNLFLPKLAKLDLMCNKLTKFSTNSNTLTHVNLNFNFLREIEFSCPTLIQLLCCGNSINKISDSCYFPSLVLLNLSHNNLHEIKRFNEKFPNCSQFSVSYNFMTELPHPLPIGTITIIASDNYITSLPESISSLGKLISLIVDHNYLERLPSLPSTIEKLVIDNNRLQDSQSICGTIKQLQISHNSFSCIPDFSNSSIFMFCCSYNPISSIKTSFIFLSVQRLDFTSCNITEIHPSLFRLPQLKHLILTNNKIKVIPREICNSSLSVLILSQNPIEYIISLPLTLQRLYLCQCSLKTFPSCIQELRKLQYLDISSNFLNDFPSNINYVFINASCNNISVFPTLSDSVKIAYFSHNNIDEFHISSEFSSLQELDVSHNFLHSIDIHSLKNLHIFNLSDNPELSGKLDLSKFPSLSTLDIVNTNLEIEFDDIDDSPLRDLFCSQTFDFPIKQHLQIDSSKCFGYCEMKGMRETMEDSLIIRTNICNGYDLFAVMDGHAGNFTSSFVSRTFPAMISSLDEITIEKVAQRIKDLNEEIRKQNFKDGTTLVAILKKEDQILCFNLGDSRAIIVKMDGSIFPLTYDHKPDGIEEFDRIREKGGFVIDKRTSGILSMSRSLGDFSVRGIISTPSVIEYKAQPNDFRIVIACDGLYDVMTNEEIGLVVASEENVHRCSATLRNLAFTRMSQDNISVIVIDVHNHSE</sequence>
<reference evidence="4" key="1">
    <citation type="submission" date="2006-10" db="EMBL/GenBank/DDBJ databases">
        <authorList>
            <person name="Amadeo P."/>
            <person name="Zhao Q."/>
            <person name="Wortman J."/>
            <person name="Fraser-Liggett C."/>
            <person name="Carlton J."/>
        </authorList>
    </citation>
    <scope>NUCLEOTIDE SEQUENCE</scope>
    <source>
        <strain evidence="4">G3</strain>
    </source>
</reference>
<dbReference type="FunCoup" id="A2FIP4">
    <property type="interactions" value="165"/>
</dbReference>
<dbReference type="FunFam" id="3.80.10.10:FF:001844">
    <property type="entry name" value="Leucine Rich Repeat family protein"/>
    <property type="match status" value="1"/>
</dbReference>
<evidence type="ECO:0000313" key="4">
    <source>
        <dbReference type="EMBL" id="EAX95216.1"/>
    </source>
</evidence>
<reference evidence="4" key="2">
    <citation type="journal article" date="2007" name="Science">
        <title>Draft genome sequence of the sexually transmitted pathogen Trichomonas vaginalis.</title>
        <authorList>
            <person name="Carlton J.M."/>
            <person name="Hirt R.P."/>
            <person name="Silva J.C."/>
            <person name="Delcher A.L."/>
            <person name="Schatz M."/>
            <person name="Zhao Q."/>
            <person name="Wortman J.R."/>
            <person name="Bidwell S.L."/>
            <person name="Alsmark U.C.M."/>
            <person name="Besteiro S."/>
            <person name="Sicheritz-Ponten T."/>
            <person name="Noel C.J."/>
            <person name="Dacks J.B."/>
            <person name="Foster P.G."/>
            <person name="Simillion C."/>
            <person name="Van de Peer Y."/>
            <person name="Miranda-Saavedra D."/>
            <person name="Barton G.J."/>
            <person name="Westrop G.D."/>
            <person name="Mueller S."/>
            <person name="Dessi D."/>
            <person name="Fiori P.L."/>
            <person name="Ren Q."/>
            <person name="Paulsen I."/>
            <person name="Zhang H."/>
            <person name="Bastida-Corcuera F.D."/>
            <person name="Simoes-Barbosa A."/>
            <person name="Brown M.T."/>
            <person name="Hayes R.D."/>
            <person name="Mukherjee M."/>
            <person name="Okumura C.Y."/>
            <person name="Schneider R."/>
            <person name="Smith A.J."/>
            <person name="Vanacova S."/>
            <person name="Villalvazo M."/>
            <person name="Haas B.J."/>
            <person name="Pertea M."/>
            <person name="Feldblyum T.V."/>
            <person name="Utterback T.R."/>
            <person name="Shu C.L."/>
            <person name="Osoegawa K."/>
            <person name="de Jong P.J."/>
            <person name="Hrdy I."/>
            <person name="Horvathova L."/>
            <person name="Zubacova Z."/>
            <person name="Dolezal P."/>
            <person name="Malik S.B."/>
            <person name="Logsdon J.M. Jr."/>
            <person name="Henze K."/>
            <person name="Gupta A."/>
            <person name="Wang C.C."/>
            <person name="Dunne R.L."/>
            <person name="Upcroft J.A."/>
            <person name="Upcroft P."/>
            <person name="White O."/>
            <person name="Salzberg S.L."/>
            <person name="Tang P."/>
            <person name="Chiu C.-H."/>
            <person name="Lee Y.-S."/>
            <person name="Embley T.M."/>
            <person name="Coombs G.H."/>
            <person name="Mottram J.C."/>
            <person name="Tachezy J."/>
            <person name="Fraser-Liggett C.M."/>
            <person name="Johnson P.J."/>
        </authorList>
    </citation>
    <scope>NUCLEOTIDE SEQUENCE [LARGE SCALE GENOMIC DNA]</scope>
    <source>
        <strain evidence="4">G3</strain>
    </source>
</reference>
<name>A2FIP4_TRIV3</name>
<dbReference type="Pfam" id="PF00481">
    <property type="entry name" value="PP2C"/>
    <property type="match status" value="1"/>
</dbReference>
<dbReference type="KEGG" id="tva:4752960"/>
<dbReference type="Pfam" id="PF13855">
    <property type="entry name" value="LRR_8"/>
    <property type="match status" value="1"/>
</dbReference>
<dbReference type="SUPFAM" id="SSF81606">
    <property type="entry name" value="PP2C-like"/>
    <property type="match status" value="1"/>
</dbReference>
<dbReference type="SMART" id="SM00332">
    <property type="entry name" value="PP2Cc"/>
    <property type="match status" value="1"/>
</dbReference>
<dbReference type="Gene3D" id="3.80.10.10">
    <property type="entry name" value="Ribonuclease Inhibitor"/>
    <property type="match status" value="3"/>
</dbReference>
<dbReference type="GO" id="GO:0004722">
    <property type="term" value="F:protein serine/threonine phosphatase activity"/>
    <property type="evidence" value="ECO:0000318"/>
    <property type="project" value="GO_Central"/>
</dbReference>
<dbReference type="SMART" id="SM00364">
    <property type="entry name" value="LRR_BAC"/>
    <property type="match status" value="9"/>
</dbReference>
<evidence type="ECO:0000256" key="1">
    <source>
        <dbReference type="ARBA" id="ARBA00022614"/>
    </source>
</evidence>
<dbReference type="EMBL" id="DS113817">
    <property type="protein sequence ID" value="EAX95216.1"/>
    <property type="molecule type" value="Genomic_DNA"/>
</dbReference>
<dbReference type="VEuPathDB" id="TrichDB:TVAG_171040"/>
<feature type="domain" description="PPM-type phosphatase" evidence="3">
    <location>
        <begin position="578"/>
        <end position="812"/>
    </location>
</feature>
<dbReference type="InterPro" id="IPR032675">
    <property type="entry name" value="LRR_dom_sf"/>
</dbReference>
<keyword evidence="2" id="KW-0677">Repeat</keyword>
<organism evidence="4 5">
    <name type="scientific">Trichomonas vaginalis (strain ATCC PRA-98 / G3)</name>
    <dbReference type="NCBI Taxonomy" id="412133"/>
    <lineage>
        <taxon>Eukaryota</taxon>
        <taxon>Metamonada</taxon>
        <taxon>Parabasalia</taxon>
        <taxon>Trichomonadida</taxon>
        <taxon>Trichomonadidae</taxon>
        <taxon>Trichomonas</taxon>
    </lineage>
</organism>
<dbReference type="PROSITE" id="PS51746">
    <property type="entry name" value="PPM_2"/>
    <property type="match status" value="1"/>
</dbReference>
<dbReference type="OrthoDB" id="10264738at2759"/>
<dbReference type="VEuPathDB" id="TrichDB:TVAGG3_0654400"/>
<dbReference type="SMR" id="A2FIP4"/>
<dbReference type="PROSITE" id="PS51450">
    <property type="entry name" value="LRR"/>
    <property type="match status" value="3"/>
</dbReference>
<dbReference type="Proteomes" id="UP000001542">
    <property type="component" value="Unassembled WGS sequence"/>
</dbReference>
<dbReference type="InterPro" id="IPR001932">
    <property type="entry name" value="PPM-type_phosphatase-like_dom"/>
</dbReference>
<dbReference type="SUPFAM" id="SSF52058">
    <property type="entry name" value="L domain-like"/>
    <property type="match status" value="2"/>
</dbReference>
<dbReference type="eggNOG" id="KOG0698">
    <property type="taxonomic scope" value="Eukaryota"/>
</dbReference>
<dbReference type="RefSeq" id="XP_001308146.1">
    <property type="nucleotide sequence ID" value="XM_001308145.1"/>
</dbReference>
<dbReference type="STRING" id="5722.A2FIP4"/>
<dbReference type="eggNOG" id="KOG0619">
    <property type="taxonomic scope" value="Eukaryota"/>
</dbReference>
<evidence type="ECO:0000313" key="5">
    <source>
        <dbReference type="Proteomes" id="UP000001542"/>
    </source>
</evidence>
<keyword evidence="1" id="KW-0433">Leucine-rich repeat</keyword>
<gene>
    <name evidence="4" type="ORF">TVAG_171040</name>
</gene>
<dbReference type="Gene3D" id="3.60.40.10">
    <property type="entry name" value="PPM-type phosphatase domain"/>
    <property type="match status" value="1"/>
</dbReference>
<dbReference type="InterPro" id="IPR050333">
    <property type="entry name" value="SLRP"/>
</dbReference>
<dbReference type="Pfam" id="PF00560">
    <property type="entry name" value="LRR_1"/>
    <property type="match status" value="1"/>
</dbReference>
<dbReference type="PANTHER" id="PTHR45712:SF22">
    <property type="entry name" value="INSULIN-LIKE GROWTH FACTOR-BINDING PROTEIN COMPLEX ACID LABILE SUBUNIT"/>
    <property type="match status" value="1"/>
</dbReference>
<dbReference type="PANTHER" id="PTHR45712">
    <property type="entry name" value="AGAP008170-PA"/>
    <property type="match status" value="1"/>
</dbReference>
<evidence type="ECO:0000256" key="2">
    <source>
        <dbReference type="ARBA" id="ARBA00022737"/>
    </source>
</evidence>
<protein>
    <submittedName>
        <fullName evidence="4">Leucine Rich Repeat family protein</fullName>
    </submittedName>
</protein>
<dbReference type="GO" id="GO:0007165">
    <property type="term" value="P:signal transduction"/>
    <property type="evidence" value="ECO:0000318"/>
    <property type="project" value="GO_Central"/>
</dbReference>